<keyword evidence="4" id="KW-0675">Receptor</keyword>
<sequence length="726" mass="82343">MRKVILIVLCGITTSVCAQKKDSTIRELKEISITTRKKPVEFKEGKIVYNVSSSVNAMGSNALDLLKRSPGVSIDPSNNISLNGRSGVTVYIDGKPTYMQGEALTALLRSLQSANIQRIEMMPDPSSKYDAAGSGGIIDIRLKKNTASGLNGDIAAGIHFGQTPKTEAALNLNYRTGKFNVFGNYNHYFGYRNMEYDYYREQVAQLIDNRTKDTDKRNPVNFKIGVDYNINSRHTLGLMMNANLYFGPGLTNTVTYLADSATKRLQSVLRATNDYYSQKQNWKNYNFNYQYKDTSGRLFTTDLDYGYYRARIKNLLTNHFIAADSITETGQYSIRNFNFSDINIYGIKADYEQPFAKGKLSAGIKGNAVISDNEVQLFDVMEKKDQLNIARSNTFRYEESVYAAYILADQQWGNWKLRAGVRGEQTVANGALHAKSIVSGQDTIQEVKNRYFDLFPSVHLSYQPSATHQFTLGYNRKIDRPTYTDLNPFEYQLDELSKWKGNAFLRPQYASSISLGYNASGILSAVLTYTHKRDMFVPVTDSTGGNKMVMMPENVGTQHMIGLNLTSSVSPLEWWNITANVNMYHRQHLISFDKLRTATLRINTIQINIQQVFNIGKKMQAELSGYYQAPDLAGGFQRTKHVWVANIGVQRKVMKDNGTLRIGISDLFQTSRWYGIRDFDGLYYRNNGYEDSRQLKLGFSYRFGNMKIAGNRERHSGLESESRRVK</sequence>
<accession>A0A433WLK5</accession>
<dbReference type="Proteomes" id="UP000281028">
    <property type="component" value="Unassembled WGS sequence"/>
</dbReference>
<dbReference type="Gene3D" id="2.170.130.10">
    <property type="entry name" value="TonB-dependent receptor, plug domain"/>
    <property type="match status" value="1"/>
</dbReference>
<keyword evidence="5" id="KW-1185">Reference proteome</keyword>
<evidence type="ECO:0000313" key="5">
    <source>
        <dbReference type="Proteomes" id="UP000281028"/>
    </source>
</evidence>
<comment type="subcellular location">
    <subcellularLocation>
        <location evidence="1">Cell outer membrane</location>
    </subcellularLocation>
</comment>
<keyword evidence="3" id="KW-0998">Cell outer membrane</keyword>
<dbReference type="PANTHER" id="PTHR40980">
    <property type="entry name" value="PLUG DOMAIN-CONTAINING PROTEIN"/>
    <property type="match status" value="1"/>
</dbReference>
<dbReference type="SUPFAM" id="SSF56935">
    <property type="entry name" value="Porins"/>
    <property type="match status" value="1"/>
</dbReference>
<dbReference type="AlphaFoldDB" id="A0A433WLK5"/>
<keyword evidence="2" id="KW-0472">Membrane</keyword>
<dbReference type="InterPro" id="IPR012910">
    <property type="entry name" value="Plug_dom"/>
</dbReference>
<dbReference type="GO" id="GO:0009279">
    <property type="term" value="C:cell outer membrane"/>
    <property type="evidence" value="ECO:0007669"/>
    <property type="project" value="UniProtKB-SubCell"/>
</dbReference>
<organism evidence="4 5">
    <name type="scientific">Chitinophaga solisilvae</name>
    <dbReference type="NCBI Taxonomy" id="1233460"/>
    <lineage>
        <taxon>Bacteria</taxon>
        <taxon>Pseudomonadati</taxon>
        <taxon>Bacteroidota</taxon>
        <taxon>Chitinophagia</taxon>
        <taxon>Chitinophagales</taxon>
        <taxon>Chitinophagaceae</taxon>
        <taxon>Chitinophaga</taxon>
    </lineage>
</organism>
<comment type="caution">
    <text evidence="4">The sequence shown here is derived from an EMBL/GenBank/DDBJ whole genome shotgun (WGS) entry which is preliminary data.</text>
</comment>
<dbReference type="Gene3D" id="2.40.170.20">
    <property type="entry name" value="TonB-dependent receptor, beta-barrel domain"/>
    <property type="match status" value="1"/>
</dbReference>
<dbReference type="InterPro" id="IPR037066">
    <property type="entry name" value="Plug_dom_sf"/>
</dbReference>
<name>A0A433WLK5_9BACT</name>
<dbReference type="PANTHER" id="PTHR40980:SF4">
    <property type="entry name" value="TONB-DEPENDENT RECEPTOR-LIKE BETA-BARREL DOMAIN-CONTAINING PROTEIN"/>
    <property type="match status" value="1"/>
</dbReference>
<gene>
    <name evidence="4" type="ORF">ECE50_025350</name>
</gene>
<protein>
    <submittedName>
        <fullName evidence="4">TonB-dependent receptor</fullName>
    </submittedName>
</protein>
<reference evidence="4" key="1">
    <citation type="submission" date="2020-05" db="EMBL/GenBank/DDBJ databases">
        <title>Chitinophaga laudate sp. nov., isolated from a tropical peat swamp.</title>
        <authorList>
            <person name="Goh C.B.S."/>
            <person name="Lee M.S."/>
            <person name="Parimannan S."/>
            <person name="Pasbakhsh P."/>
            <person name="Yule C.M."/>
            <person name="Rajandas H."/>
            <person name="Loke S."/>
            <person name="Croft L."/>
            <person name="Tan J.B.L."/>
        </authorList>
    </citation>
    <scope>NUCLEOTIDE SEQUENCE</scope>
    <source>
        <strain evidence="4">Mgbs1</strain>
    </source>
</reference>
<dbReference type="Pfam" id="PF14905">
    <property type="entry name" value="OMP_b-brl_3"/>
    <property type="match status" value="1"/>
</dbReference>
<dbReference type="InterPro" id="IPR041700">
    <property type="entry name" value="OMP_b-brl_3"/>
</dbReference>
<evidence type="ECO:0000313" key="4">
    <source>
        <dbReference type="EMBL" id="NSL90186.1"/>
    </source>
</evidence>
<dbReference type="Pfam" id="PF07715">
    <property type="entry name" value="Plug"/>
    <property type="match status" value="1"/>
</dbReference>
<proteinExistence type="predicted"/>
<evidence type="ECO:0000256" key="2">
    <source>
        <dbReference type="ARBA" id="ARBA00023136"/>
    </source>
</evidence>
<dbReference type="OrthoDB" id="606851at2"/>
<evidence type="ECO:0000256" key="1">
    <source>
        <dbReference type="ARBA" id="ARBA00004442"/>
    </source>
</evidence>
<evidence type="ECO:0000256" key="3">
    <source>
        <dbReference type="ARBA" id="ARBA00023237"/>
    </source>
</evidence>
<dbReference type="InterPro" id="IPR036942">
    <property type="entry name" value="Beta-barrel_TonB_sf"/>
</dbReference>
<dbReference type="EMBL" id="RIAR02000001">
    <property type="protein sequence ID" value="NSL90186.1"/>
    <property type="molecule type" value="Genomic_DNA"/>
</dbReference>